<evidence type="ECO:0000313" key="3">
    <source>
        <dbReference type="Proteomes" id="UP000183162"/>
    </source>
</evidence>
<organism evidence="2 3">
    <name type="scientific">Streptococcus equinus</name>
    <name type="common">Streptococcus bovis</name>
    <dbReference type="NCBI Taxonomy" id="1335"/>
    <lineage>
        <taxon>Bacteria</taxon>
        <taxon>Bacillati</taxon>
        <taxon>Bacillota</taxon>
        <taxon>Bacilli</taxon>
        <taxon>Lactobacillales</taxon>
        <taxon>Streptococcaceae</taxon>
        <taxon>Streptococcus</taxon>
    </lineage>
</organism>
<dbReference type="PROSITE" id="PS51257">
    <property type="entry name" value="PROKAR_LIPOPROTEIN"/>
    <property type="match status" value="1"/>
</dbReference>
<sequence length="82" mass="9160">MKNKALIMLVGLTLTAVGLFGCSESGNAASRGTYAYIPTDKQNCGWERVEVEDYDFYGDEKIWIQTTDGRTIEGYNITLVKE</sequence>
<feature type="chain" id="PRO_5010238026" description="Lipoprotein" evidence="1">
    <location>
        <begin position="29"/>
        <end position="82"/>
    </location>
</feature>
<name>A0A1G9KG83_STREI</name>
<evidence type="ECO:0008006" key="4">
    <source>
        <dbReference type="Google" id="ProtNLM"/>
    </source>
</evidence>
<dbReference type="EMBL" id="FNGX01000002">
    <property type="protein sequence ID" value="SDL48632.1"/>
    <property type="molecule type" value="Genomic_DNA"/>
</dbReference>
<proteinExistence type="predicted"/>
<evidence type="ECO:0000256" key="1">
    <source>
        <dbReference type="SAM" id="SignalP"/>
    </source>
</evidence>
<accession>A0A1G9KG83</accession>
<evidence type="ECO:0000313" key="2">
    <source>
        <dbReference type="EMBL" id="SDL48632.1"/>
    </source>
</evidence>
<keyword evidence="1" id="KW-0732">Signal</keyword>
<reference evidence="2 3" key="1">
    <citation type="submission" date="2016-10" db="EMBL/GenBank/DDBJ databases">
        <authorList>
            <person name="de Groot N.N."/>
        </authorList>
    </citation>
    <scope>NUCLEOTIDE SEQUENCE [LARGE SCALE GENOMIC DNA]</scope>
    <source>
        <strain evidence="2 3">Sb09</strain>
    </source>
</reference>
<protein>
    <recommendedName>
        <fullName evidence="4">Lipoprotein</fullName>
    </recommendedName>
</protein>
<feature type="signal peptide" evidence="1">
    <location>
        <begin position="1"/>
        <end position="28"/>
    </location>
</feature>
<dbReference type="Proteomes" id="UP000183162">
    <property type="component" value="Unassembled WGS sequence"/>
</dbReference>
<gene>
    <name evidence="2" type="ORF">SAMN05216400_0821</name>
</gene>
<dbReference type="AlphaFoldDB" id="A0A1G9KG83"/>
<dbReference type="RefSeq" id="WP_074566663.1">
    <property type="nucleotide sequence ID" value="NZ_FNGX01000002.1"/>
</dbReference>